<keyword evidence="4" id="KW-1185">Reference proteome</keyword>
<dbReference type="AlphaFoldDB" id="A0A379C8B4"/>
<evidence type="ECO:0000256" key="1">
    <source>
        <dbReference type="SAM" id="Coils"/>
    </source>
</evidence>
<reference evidence="3 4" key="1">
    <citation type="submission" date="2018-06" db="EMBL/GenBank/DDBJ databases">
        <authorList>
            <consortium name="Pathogen Informatics"/>
            <person name="Doyle S."/>
        </authorList>
    </citation>
    <scope>NUCLEOTIDE SEQUENCE [LARGE SCALE GENOMIC DNA]</scope>
    <source>
        <strain evidence="3 4">NCTC12872</strain>
    </source>
</reference>
<keyword evidence="1" id="KW-0175">Coiled coil</keyword>
<sequence length="285" mass="33418">MKKLFLSSLIMSTLLLVGCNDDKAEQKIQQLEAQVKQLTQEQMVKVEDKVVLFQKQDETYPVEFSITTLKTNKEWLNSLLVEQLLVKQMESKQELKIENPKAELIKIMEQKYQNEMNEAKELFADQPKEKISGTYFSAVDHTNMDYVGQKENIATFTQSYYSYIGGAHGMYHTNYINVDLNKQKMLTLDDLFSQENQAKLKEMLWQRYEPQYNSADGNMGFFFKSKQKLYLPADFYFSAVGINFVYPVYEIGAYADGQKELMLYWQEIEELIKPEYRFSKPVISE</sequence>
<gene>
    <name evidence="3" type="ORF">NCTC12872_00414</name>
</gene>
<dbReference type="Gene3D" id="3.30.565.40">
    <property type="entry name" value="Fervidobacterium nodosum Rt17-B1 like"/>
    <property type="match status" value="1"/>
</dbReference>
<dbReference type="RefSeq" id="WP_115314975.1">
    <property type="nucleotide sequence ID" value="NZ_LWIF01000001.1"/>
</dbReference>
<evidence type="ECO:0000259" key="2">
    <source>
        <dbReference type="Pfam" id="PF11738"/>
    </source>
</evidence>
<evidence type="ECO:0000313" key="3">
    <source>
        <dbReference type="EMBL" id="SUB58451.1"/>
    </source>
</evidence>
<dbReference type="OrthoDB" id="6697831at2"/>
<dbReference type="InterPro" id="IPR021729">
    <property type="entry name" value="DUF3298"/>
</dbReference>
<proteinExistence type="predicted"/>
<dbReference type="Pfam" id="PF11738">
    <property type="entry name" value="DUF3298"/>
    <property type="match status" value="1"/>
</dbReference>
<organism evidence="3 4">
    <name type="scientific">Phocoenobacter uteri</name>
    <dbReference type="NCBI Taxonomy" id="146806"/>
    <lineage>
        <taxon>Bacteria</taxon>
        <taxon>Pseudomonadati</taxon>
        <taxon>Pseudomonadota</taxon>
        <taxon>Gammaproteobacteria</taxon>
        <taxon>Pasteurellales</taxon>
        <taxon>Pasteurellaceae</taxon>
        <taxon>Phocoenobacter</taxon>
    </lineage>
</organism>
<dbReference type="EMBL" id="UGTA01000001">
    <property type="protein sequence ID" value="SUB58451.1"/>
    <property type="molecule type" value="Genomic_DNA"/>
</dbReference>
<feature type="coiled-coil region" evidence="1">
    <location>
        <begin position="21"/>
        <end position="48"/>
    </location>
</feature>
<feature type="domain" description="DUF3298" evidence="2">
    <location>
        <begin position="189"/>
        <end position="263"/>
    </location>
</feature>
<dbReference type="InterPro" id="IPR037126">
    <property type="entry name" value="PdaC/RsiV-like_sf"/>
</dbReference>
<dbReference type="PROSITE" id="PS51257">
    <property type="entry name" value="PROKAR_LIPOPROTEIN"/>
    <property type="match status" value="1"/>
</dbReference>
<dbReference type="Gene3D" id="3.90.640.20">
    <property type="entry name" value="Heat-shock cognate protein, ATPase"/>
    <property type="match status" value="1"/>
</dbReference>
<evidence type="ECO:0000313" key="4">
    <source>
        <dbReference type="Proteomes" id="UP000255417"/>
    </source>
</evidence>
<name>A0A379C8B4_9PAST</name>
<accession>A0A379C8B4</accession>
<dbReference type="Proteomes" id="UP000255417">
    <property type="component" value="Unassembled WGS sequence"/>
</dbReference>
<protein>
    <submittedName>
        <fullName evidence="3">Protein of uncharacterized function (DUF3298)</fullName>
    </submittedName>
</protein>